<dbReference type="RefSeq" id="WP_014977503.1">
    <property type="nucleotide sequence ID" value="NZ_CP014323.1"/>
</dbReference>
<sequence>MLRTLTLLSAAILATHVSHTAMAQEVSSNDVVQPPASANVESADQSNHFQTAFLRRQVNQTMSVGRAISSIAGHYPQEIVSIVDIALDTYPDKYREIIFAAISAQPASTEEIVQLAIEKEVSSCPNIVQLAIKAEPTYVDFVVQAAAVSTPEELDEIVRVAVLTQPDAADSIVQTLSQEHPNKIVDIMTSALNAVPFVGEYVVDALLAVFPNEAETVVETAVRESAQQREQVMRILNTAQHAGVSQDKLKEYAMSAGLSEDDFNSALGN</sequence>
<evidence type="ECO:0000313" key="2">
    <source>
        <dbReference type="EMBL" id="AMJ99741.1"/>
    </source>
</evidence>
<accession>A0A126Q3D8</accession>
<gene>
    <name evidence="2" type="ORF">AVL55_17220</name>
</gene>
<evidence type="ECO:0000256" key="1">
    <source>
        <dbReference type="SAM" id="SignalP"/>
    </source>
</evidence>
<organism evidence="2 3">
    <name type="scientific">Alteromonas macleodii</name>
    <name type="common">Pseudoalteromonas macleodii</name>
    <dbReference type="NCBI Taxonomy" id="28108"/>
    <lineage>
        <taxon>Bacteria</taxon>
        <taxon>Pseudomonadati</taxon>
        <taxon>Pseudomonadota</taxon>
        <taxon>Gammaproteobacteria</taxon>
        <taxon>Alteromonadales</taxon>
        <taxon>Alteromonadaceae</taxon>
        <taxon>Alteromonas/Salinimonas group</taxon>
        <taxon>Alteromonas</taxon>
    </lineage>
</organism>
<keyword evidence="1" id="KW-0732">Signal</keyword>
<feature type="chain" id="PRO_5007272590" evidence="1">
    <location>
        <begin position="24"/>
        <end position="269"/>
    </location>
</feature>
<feature type="signal peptide" evidence="1">
    <location>
        <begin position="1"/>
        <end position="23"/>
    </location>
</feature>
<reference evidence="2 3" key="1">
    <citation type="submission" date="2015-12" db="EMBL/GenBank/DDBJ databases">
        <authorList>
            <person name="Shamseldin A."/>
            <person name="Moawad H."/>
            <person name="Abd El-Rahim W.M."/>
            <person name="Sadowsky M.J."/>
        </authorList>
    </citation>
    <scope>NUCLEOTIDE SEQUENCE [LARGE SCALE GENOMIC DNA]</scope>
    <source>
        <strain evidence="2 3">D7</strain>
    </source>
</reference>
<dbReference type="Proteomes" id="UP000063991">
    <property type="component" value="Chromosome"/>
</dbReference>
<evidence type="ECO:0000313" key="3">
    <source>
        <dbReference type="Proteomes" id="UP000063991"/>
    </source>
</evidence>
<dbReference type="AlphaFoldDB" id="A0A126Q3D8"/>
<dbReference type="OrthoDB" id="6398194at2"/>
<protein>
    <submittedName>
        <fullName evidence="2">Uncharacterized protein</fullName>
    </submittedName>
</protein>
<dbReference type="EMBL" id="CP014323">
    <property type="protein sequence ID" value="AMJ99741.1"/>
    <property type="molecule type" value="Genomic_DNA"/>
</dbReference>
<name>A0A126Q3D8_ALTMA</name>
<proteinExistence type="predicted"/>